<keyword evidence="3" id="KW-0328">Glycosyltransferase</keyword>
<dbReference type="GO" id="GO:0071972">
    <property type="term" value="F:peptidoglycan L,D-transpeptidase activity"/>
    <property type="evidence" value="ECO:0007669"/>
    <property type="project" value="TreeGrafter"/>
</dbReference>
<evidence type="ECO:0000259" key="9">
    <source>
        <dbReference type="PROSITE" id="PS51352"/>
    </source>
</evidence>
<dbReference type="InterPro" id="IPR012336">
    <property type="entry name" value="Thioredoxin-like_fold"/>
</dbReference>
<dbReference type="InterPro" id="IPR050979">
    <property type="entry name" value="LD-transpeptidase"/>
</dbReference>
<dbReference type="PANTHER" id="PTHR30582:SF24">
    <property type="entry name" value="L,D-TRANSPEPTIDASE ERFK_SRFK-RELATED"/>
    <property type="match status" value="1"/>
</dbReference>
<dbReference type="GO" id="GO:0005576">
    <property type="term" value="C:extracellular region"/>
    <property type="evidence" value="ECO:0007669"/>
    <property type="project" value="TreeGrafter"/>
</dbReference>
<evidence type="ECO:0000256" key="6">
    <source>
        <dbReference type="ARBA" id="ARBA00022960"/>
    </source>
</evidence>
<keyword evidence="8" id="KW-0961">Cell wall biogenesis/degradation</keyword>
<dbReference type="PROSITE" id="PS52029">
    <property type="entry name" value="LD_TPASE"/>
    <property type="match status" value="1"/>
</dbReference>
<dbReference type="GO" id="GO:0008360">
    <property type="term" value="P:regulation of cell shape"/>
    <property type="evidence" value="ECO:0007669"/>
    <property type="project" value="UniProtKB-KW"/>
</dbReference>
<keyword evidence="6" id="KW-0133">Cell shape</keyword>
<dbReference type="SUPFAM" id="SSF141523">
    <property type="entry name" value="L,D-transpeptidase catalytic domain-like"/>
    <property type="match status" value="1"/>
</dbReference>
<proteinExistence type="inferred from homology"/>
<dbReference type="InterPro" id="IPR013766">
    <property type="entry name" value="Thioredoxin_domain"/>
</dbReference>
<evidence type="ECO:0000256" key="4">
    <source>
        <dbReference type="ARBA" id="ARBA00022679"/>
    </source>
</evidence>
<dbReference type="InterPro" id="IPR038063">
    <property type="entry name" value="Transpep_catalytic_dom"/>
</dbReference>
<reference evidence="11" key="1">
    <citation type="submission" date="2016-04" db="EMBL/GenBank/DDBJ databases">
        <authorList>
            <person name="Nguyen H.D."/>
            <person name="Kesanakurti P."/>
            <person name="Cullis J."/>
            <person name="Levesque C.A."/>
            <person name="Hambleton S."/>
        </authorList>
    </citation>
    <scope>NUCLEOTIDE SEQUENCE</scope>
    <source>
        <strain evidence="11">DAOMC 238032</strain>
    </source>
</reference>
<dbReference type="GO" id="GO:0071555">
    <property type="term" value="P:cell wall organization"/>
    <property type="evidence" value="ECO:0007669"/>
    <property type="project" value="UniProtKB-KW"/>
</dbReference>
<comment type="caution">
    <text evidence="11">The sequence shown here is derived from an EMBL/GenBank/DDBJ whole genome shotgun (WGS) entry which is preliminary data.</text>
</comment>
<evidence type="ECO:0000256" key="2">
    <source>
        <dbReference type="ARBA" id="ARBA00005992"/>
    </source>
</evidence>
<dbReference type="CDD" id="cd03023">
    <property type="entry name" value="DsbA_Com1_like"/>
    <property type="match status" value="1"/>
</dbReference>
<name>A0A8T8SHJ1_9BASI</name>
<dbReference type="AlphaFoldDB" id="A0A8T8SHJ1"/>
<organism evidence="11 12">
    <name type="scientific">Tilletia caries</name>
    <name type="common">wheat bunt fungus</name>
    <dbReference type="NCBI Taxonomy" id="13290"/>
    <lineage>
        <taxon>Eukaryota</taxon>
        <taxon>Fungi</taxon>
        <taxon>Dikarya</taxon>
        <taxon>Basidiomycota</taxon>
        <taxon>Ustilaginomycotina</taxon>
        <taxon>Exobasidiomycetes</taxon>
        <taxon>Tilletiales</taxon>
        <taxon>Tilletiaceae</taxon>
        <taxon>Tilletia</taxon>
    </lineage>
</organism>
<evidence type="ECO:0000256" key="8">
    <source>
        <dbReference type="ARBA" id="ARBA00023316"/>
    </source>
</evidence>
<comment type="similarity">
    <text evidence="2">Belongs to the YkuD family.</text>
</comment>
<dbReference type="Pfam" id="PF13462">
    <property type="entry name" value="Thioredoxin_4"/>
    <property type="match status" value="1"/>
</dbReference>
<dbReference type="Gene3D" id="3.40.30.10">
    <property type="entry name" value="Glutaredoxin"/>
    <property type="match status" value="1"/>
</dbReference>
<dbReference type="Proteomes" id="UP000077671">
    <property type="component" value="Unassembled WGS sequence"/>
</dbReference>
<evidence type="ECO:0000256" key="5">
    <source>
        <dbReference type="ARBA" id="ARBA00022801"/>
    </source>
</evidence>
<evidence type="ECO:0008006" key="13">
    <source>
        <dbReference type="Google" id="ProtNLM"/>
    </source>
</evidence>
<comment type="pathway">
    <text evidence="1">Cell wall biogenesis; peptidoglycan biosynthesis.</text>
</comment>
<dbReference type="InterPro" id="IPR005490">
    <property type="entry name" value="LD_TPept_cat_dom"/>
</dbReference>
<dbReference type="InterPro" id="IPR036249">
    <property type="entry name" value="Thioredoxin-like_sf"/>
</dbReference>
<accession>A0A8T8SHJ1</accession>
<dbReference type="PROSITE" id="PS51352">
    <property type="entry name" value="THIOREDOXIN_2"/>
    <property type="match status" value="1"/>
</dbReference>
<evidence type="ECO:0000256" key="1">
    <source>
        <dbReference type="ARBA" id="ARBA00004752"/>
    </source>
</evidence>
<dbReference type="CDD" id="cd16913">
    <property type="entry name" value="YkuD_like"/>
    <property type="match status" value="1"/>
</dbReference>
<dbReference type="PANTHER" id="PTHR30582">
    <property type="entry name" value="L,D-TRANSPEPTIDASE"/>
    <property type="match status" value="1"/>
</dbReference>
<evidence type="ECO:0000313" key="11">
    <source>
        <dbReference type="EMBL" id="KAE8240373.1"/>
    </source>
</evidence>
<evidence type="ECO:0000256" key="7">
    <source>
        <dbReference type="ARBA" id="ARBA00022984"/>
    </source>
</evidence>
<gene>
    <name evidence="11" type="ORF">A4X03_0g8541</name>
</gene>
<evidence type="ECO:0000259" key="10">
    <source>
        <dbReference type="PROSITE" id="PS52029"/>
    </source>
</evidence>
<dbReference type="EMBL" id="LWDD02002648">
    <property type="protein sequence ID" value="KAE8240373.1"/>
    <property type="molecule type" value="Genomic_DNA"/>
</dbReference>
<feature type="domain" description="Thioredoxin" evidence="9">
    <location>
        <begin position="114"/>
        <end position="306"/>
    </location>
</feature>
<dbReference type="Gene3D" id="2.40.440.10">
    <property type="entry name" value="L,D-transpeptidase catalytic domain-like"/>
    <property type="match status" value="1"/>
</dbReference>
<protein>
    <recommendedName>
        <fullName evidence="13">Thioredoxin domain-containing protein</fullName>
    </recommendedName>
</protein>
<feature type="domain" description="L,D-TPase catalytic" evidence="10">
    <location>
        <begin position="1"/>
        <end position="123"/>
    </location>
</feature>
<reference evidence="11" key="2">
    <citation type="journal article" date="2019" name="IMA Fungus">
        <title>Genome sequencing and comparison of five Tilletia species to identify candidate genes for the detection of regulated species infecting wheat.</title>
        <authorList>
            <person name="Nguyen H.D.T."/>
            <person name="Sultana T."/>
            <person name="Kesanakurti P."/>
            <person name="Hambleton S."/>
        </authorList>
    </citation>
    <scope>NUCLEOTIDE SEQUENCE</scope>
    <source>
        <strain evidence="11">DAOMC 238032</strain>
    </source>
</reference>
<sequence length="307" mass="33273">MEGGKAMRYGVGVAKAGMEFEGEADIARKAQWPGWVPTQNMIKRNPERYGPLASGLEGGIKNPLGARALYLYQGGKDTLYRIHGTNEPWSIGKSVSSGCIRLLNHDIIDLHRRVPKGSKVVVLGPEESRKGEEITEKTVFHDPDAPVLGNPKGDVTVVEFFDYQCPYCKKIHPMLEKVVREDGNVRLVLKDWPVFGGASIFAAQAVLGAAQIGKYEPAMEALMKTTGKLTEEAVEKALTSTGLTMKEIAAAVNKHSTKISGLLDRNYSQALAFNFAGTPSFVIGRTTFAGVLDEKGLKKAIAEARAA</sequence>
<dbReference type="GO" id="GO:0016757">
    <property type="term" value="F:glycosyltransferase activity"/>
    <property type="evidence" value="ECO:0007669"/>
    <property type="project" value="UniProtKB-KW"/>
</dbReference>
<dbReference type="Pfam" id="PF03734">
    <property type="entry name" value="YkuD"/>
    <property type="match status" value="1"/>
</dbReference>
<keyword evidence="7" id="KW-0573">Peptidoglycan synthesis</keyword>
<evidence type="ECO:0000256" key="3">
    <source>
        <dbReference type="ARBA" id="ARBA00022676"/>
    </source>
</evidence>
<keyword evidence="4" id="KW-0808">Transferase</keyword>
<keyword evidence="5" id="KW-0378">Hydrolase</keyword>
<evidence type="ECO:0000313" key="12">
    <source>
        <dbReference type="Proteomes" id="UP000077671"/>
    </source>
</evidence>
<dbReference type="SUPFAM" id="SSF52833">
    <property type="entry name" value="Thioredoxin-like"/>
    <property type="match status" value="1"/>
</dbReference>